<organism evidence="3 4">
    <name type="scientific">Pectinatus haikarae</name>
    <dbReference type="NCBI Taxonomy" id="349096"/>
    <lineage>
        <taxon>Bacteria</taxon>
        <taxon>Bacillati</taxon>
        <taxon>Bacillota</taxon>
        <taxon>Negativicutes</taxon>
        <taxon>Selenomonadales</taxon>
        <taxon>Selenomonadaceae</taxon>
        <taxon>Pectinatus</taxon>
    </lineage>
</organism>
<gene>
    <name evidence="3" type="ORF">J2S01_000436</name>
</gene>
<dbReference type="InterPro" id="IPR008988">
    <property type="entry name" value="Transcriptional_repressor_C"/>
</dbReference>
<protein>
    <submittedName>
        <fullName evidence="3">Ferrous iron transport protein A</fullName>
    </submittedName>
</protein>
<dbReference type="InterPro" id="IPR007167">
    <property type="entry name" value="Fe-transptr_FeoA-like"/>
</dbReference>
<dbReference type="Pfam" id="PF04023">
    <property type="entry name" value="FeoA"/>
    <property type="match status" value="1"/>
</dbReference>
<keyword evidence="1" id="KW-0408">Iron</keyword>
<dbReference type="InterPro" id="IPR052713">
    <property type="entry name" value="FeoA"/>
</dbReference>
<reference evidence="3 4" key="1">
    <citation type="submission" date="2023-07" db="EMBL/GenBank/DDBJ databases">
        <title>Genomic Encyclopedia of Type Strains, Phase IV (KMG-IV): sequencing the most valuable type-strain genomes for metagenomic binning, comparative biology and taxonomic classification.</title>
        <authorList>
            <person name="Goeker M."/>
        </authorList>
    </citation>
    <scope>NUCLEOTIDE SEQUENCE [LARGE SCALE GENOMIC DNA]</scope>
    <source>
        <strain evidence="3 4">DSM 16980</strain>
    </source>
</reference>
<evidence type="ECO:0000313" key="3">
    <source>
        <dbReference type="EMBL" id="MDQ0202743.1"/>
    </source>
</evidence>
<dbReference type="PANTHER" id="PTHR42954:SF2">
    <property type="entry name" value="FE(2+) TRANSPORT PROTEIN A"/>
    <property type="match status" value="1"/>
</dbReference>
<dbReference type="SUPFAM" id="SSF50037">
    <property type="entry name" value="C-terminal domain of transcriptional repressors"/>
    <property type="match status" value="1"/>
</dbReference>
<keyword evidence="4" id="KW-1185">Reference proteome</keyword>
<evidence type="ECO:0000259" key="2">
    <source>
        <dbReference type="SMART" id="SM00899"/>
    </source>
</evidence>
<dbReference type="Gene3D" id="2.30.30.90">
    <property type="match status" value="1"/>
</dbReference>
<accession>A0ABT9Y4I6</accession>
<feature type="domain" description="Ferrous iron transporter FeoA-like" evidence="2">
    <location>
        <begin position="15"/>
        <end position="86"/>
    </location>
</feature>
<dbReference type="EMBL" id="JAUSUE010000002">
    <property type="protein sequence ID" value="MDQ0202743.1"/>
    <property type="molecule type" value="Genomic_DNA"/>
</dbReference>
<dbReference type="SMART" id="SM00899">
    <property type="entry name" value="FeoA"/>
    <property type="match status" value="1"/>
</dbReference>
<proteinExistence type="predicted"/>
<dbReference type="PANTHER" id="PTHR42954">
    <property type="entry name" value="FE(2+) TRANSPORT PROTEIN A"/>
    <property type="match status" value="1"/>
</dbReference>
<dbReference type="InterPro" id="IPR038157">
    <property type="entry name" value="FeoA_core_dom"/>
</dbReference>
<sequence length="88" mass="9467">MGVIMMAVVVGQDKMTLNRVHAGSSVKVEYLETSPLKERLMSMGLVPGTIIKVLRSAPLGDPMAISVRSYNLALRLNDAEKIVVSPTA</sequence>
<name>A0ABT9Y4I6_9FIRM</name>
<evidence type="ECO:0000256" key="1">
    <source>
        <dbReference type="ARBA" id="ARBA00023004"/>
    </source>
</evidence>
<dbReference type="Proteomes" id="UP001239167">
    <property type="component" value="Unassembled WGS sequence"/>
</dbReference>
<comment type="caution">
    <text evidence="3">The sequence shown here is derived from an EMBL/GenBank/DDBJ whole genome shotgun (WGS) entry which is preliminary data.</text>
</comment>
<evidence type="ECO:0000313" key="4">
    <source>
        <dbReference type="Proteomes" id="UP001239167"/>
    </source>
</evidence>